<evidence type="ECO:0000256" key="20">
    <source>
        <dbReference type="ARBA" id="ARBA00023170"/>
    </source>
</evidence>
<dbReference type="FunFam" id="3.40.190.10:FF:000095">
    <property type="entry name" value="Lactotransferrin"/>
    <property type="match status" value="1"/>
</dbReference>
<keyword evidence="20" id="KW-0675">Receptor</keyword>
<keyword evidence="21" id="KW-0325">Glycoprotein</keyword>
<dbReference type="CDD" id="cd04105">
    <property type="entry name" value="SR_beta"/>
    <property type="match status" value="1"/>
</dbReference>
<dbReference type="InterPro" id="IPR018195">
    <property type="entry name" value="Transferrin_Fe_BS"/>
</dbReference>
<dbReference type="Gene3D" id="3.40.50.300">
    <property type="entry name" value="P-loop containing nucleotide triphosphate hydrolases"/>
    <property type="match status" value="1"/>
</dbReference>
<dbReference type="GO" id="GO:0005525">
    <property type="term" value="F:GTP binding"/>
    <property type="evidence" value="ECO:0007669"/>
    <property type="project" value="UniProtKB-KW"/>
</dbReference>
<evidence type="ECO:0000256" key="19">
    <source>
        <dbReference type="ARBA" id="ARBA00023157"/>
    </source>
</evidence>
<feature type="transmembrane region" description="Helical" evidence="24">
    <location>
        <begin position="781"/>
        <end position="799"/>
    </location>
</feature>
<dbReference type="Ensembl" id="ENSCMMT00000030029.1">
    <property type="protein sequence ID" value="ENSCMMP00000027513.1"/>
    <property type="gene ID" value="ENSCMMG00000016848.1"/>
</dbReference>
<dbReference type="SUPFAM" id="SSF52540">
    <property type="entry name" value="P-loop containing nucleoside triphosphate hydrolases"/>
    <property type="match status" value="1"/>
</dbReference>
<keyword evidence="11" id="KW-0677">Repeat</keyword>
<evidence type="ECO:0000256" key="1">
    <source>
        <dbReference type="ARBA" id="ARBA00004389"/>
    </source>
</evidence>
<accession>A0A8C3D3L1</accession>
<dbReference type="FunFam" id="3.40.190.10:FF:000366">
    <property type="entry name" value="Ovotransferrin"/>
    <property type="match status" value="1"/>
</dbReference>
<evidence type="ECO:0000313" key="27">
    <source>
        <dbReference type="Ensembl" id="ENSCMMP00000027519.1"/>
    </source>
</evidence>
<evidence type="ECO:0000256" key="17">
    <source>
        <dbReference type="ARBA" id="ARBA00023134"/>
    </source>
</evidence>
<dbReference type="PROSITE" id="PS00207">
    <property type="entry name" value="TRANSFERRIN_LIKE_3"/>
    <property type="match status" value="1"/>
</dbReference>
<feature type="region of interest" description="Disordered" evidence="23">
    <location>
        <begin position="728"/>
        <end position="755"/>
    </location>
</feature>
<keyword evidence="18 24" id="KW-0472">Membrane</keyword>
<keyword evidence="12" id="KW-0547">Nucleotide-binding</keyword>
<evidence type="ECO:0000256" key="8">
    <source>
        <dbReference type="ARBA" id="ARBA00022525"/>
    </source>
</evidence>
<evidence type="ECO:0000256" key="12">
    <source>
        <dbReference type="ARBA" id="ARBA00022741"/>
    </source>
</evidence>
<evidence type="ECO:0000256" key="6">
    <source>
        <dbReference type="ARBA" id="ARBA00022448"/>
    </source>
</evidence>
<dbReference type="Ensembl" id="ENSCMMT00000030035.1">
    <property type="protein sequence ID" value="ENSCMMP00000027519.1"/>
    <property type="gene ID" value="ENSCMMG00000016848.1"/>
</dbReference>
<evidence type="ECO:0000256" key="10">
    <source>
        <dbReference type="ARBA" id="ARBA00022723"/>
    </source>
</evidence>
<dbReference type="Ensembl" id="ENSCMMT00000030023.1">
    <property type="protein sequence ID" value="ENSCMMP00000027509.1"/>
    <property type="gene ID" value="ENSCMMG00000016848.1"/>
</dbReference>
<dbReference type="PRINTS" id="PR00422">
    <property type="entry name" value="TRANSFERRIN"/>
</dbReference>
<evidence type="ECO:0000256" key="24">
    <source>
        <dbReference type="SAM" id="Phobius"/>
    </source>
</evidence>
<dbReference type="GO" id="GO:0005886">
    <property type="term" value="C:plasma membrane"/>
    <property type="evidence" value="ECO:0007669"/>
    <property type="project" value="TreeGrafter"/>
</dbReference>
<evidence type="ECO:0000256" key="9">
    <source>
        <dbReference type="ARBA" id="ARBA00022692"/>
    </source>
</evidence>
<dbReference type="CDD" id="cd13618">
    <property type="entry name" value="PBP2_transferrin_N"/>
    <property type="match status" value="1"/>
</dbReference>
<feature type="domain" description="Transferrin-like" evidence="26">
    <location>
        <begin position="26"/>
        <end position="352"/>
    </location>
</feature>
<keyword evidence="10" id="KW-0479">Metal-binding</keyword>
<dbReference type="GO" id="GO:0046872">
    <property type="term" value="F:metal ion binding"/>
    <property type="evidence" value="ECO:0007669"/>
    <property type="project" value="UniProtKB-KW"/>
</dbReference>
<dbReference type="InterPro" id="IPR019009">
    <property type="entry name" value="SRP_receptor_beta_su"/>
</dbReference>
<keyword evidence="15" id="KW-0408">Iron</keyword>
<evidence type="ECO:0000256" key="13">
    <source>
        <dbReference type="ARBA" id="ARBA00022824"/>
    </source>
</evidence>
<dbReference type="GO" id="GO:0005769">
    <property type="term" value="C:early endosome"/>
    <property type="evidence" value="ECO:0007669"/>
    <property type="project" value="TreeGrafter"/>
</dbReference>
<evidence type="ECO:0000256" key="11">
    <source>
        <dbReference type="ARBA" id="ARBA00022737"/>
    </source>
</evidence>
<dbReference type="Proteomes" id="UP000694556">
    <property type="component" value="Chromosome 9"/>
</dbReference>
<evidence type="ECO:0000256" key="3">
    <source>
        <dbReference type="ARBA" id="ARBA00005619"/>
    </source>
</evidence>
<keyword evidence="13" id="KW-0256">Endoplasmic reticulum</keyword>
<dbReference type="GO" id="GO:0005789">
    <property type="term" value="C:endoplasmic reticulum membrane"/>
    <property type="evidence" value="ECO:0007669"/>
    <property type="project" value="UniProtKB-SubCell"/>
</dbReference>
<dbReference type="Pfam" id="PF00405">
    <property type="entry name" value="Transferrin"/>
    <property type="match status" value="2"/>
</dbReference>
<comment type="similarity">
    <text evidence="3">Belongs to the SRP receptor beta subunit family.</text>
</comment>
<keyword evidence="25" id="KW-0732">Signal</keyword>
<keyword evidence="17" id="KW-0342">GTP-binding</keyword>
<evidence type="ECO:0000256" key="15">
    <source>
        <dbReference type="ARBA" id="ARBA00023004"/>
    </source>
</evidence>
<evidence type="ECO:0000256" key="14">
    <source>
        <dbReference type="ARBA" id="ARBA00022989"/>
    </source>
</evidence>
<sequence length="1017" mass="111283">MKLVLSALLSLGIAALCFAAPPKTTVRWCTISSAEEKKCNSLKDHTQQERVTLSCVQKATYLDCIKAISNNEADAISLDGGQVFEAGLAPYKLKPIAAEVYEQSGGSTTSYYAVAVVKKGTDFTINDLRGKTSCHTGLGRSAGWNIPIGTLIHRGDIEWEGIDSGSVEQAVAKFFSASCVPGATTEQKLCRQCKGDAKTKCLRTAPYSGYSGAFQCLKDGKGDVAFVKHTTVQENAPEEKDEYELLCLDGTRQPVDSYKTCHWARVAAHAVVARDDSKIDDIWSFLSKAQSNFGVGTTSDFHLFGPPGKKDPVLKDLLFKDSAIMLKRVPELMDSQLYLGFEYYSAIQSLRKDQLTVGPRENKIQWCAVGKDEKSKCDRWSVVSNGEVECTVADNTKDCIIKIMKGEADAISLDGGFVYTAGVCGLVPVMGESYEDDSQCSKEEGQPASYFAVAVVKKSDGAITWNNLQGKKSCHTAVGRTAGWNIPMGLIHNKTGSCDFDDYFSEGCAPGSPPNSRLCKLCQGSGENLLEKCVASSHEKYYGYTGALRCLVEQGDVAFIKHSTVSENTDGKNKDDWAKGLTIDDFELLCTDGRRANTMDYKTCHLAKVPTHAVVARPEKANKIRELLERQEKLFGLHGTEKERFMMFQSQTKDLLFKDLTKCLVKLRQGITHKEFLGDEYYASVASLNTCNPSDLLQDHRAQLPMEIPKTKLDEALGRGWPWKILRVPPPPAQDYNSQQPPRRRGASAGRGEARRGAAMAGALEPYLDSLRRELQAPGPAAFSVLLALLLVALTLLLWRLAQAGRSGRRAVLLLGLCDAGKTLLFARLLTGKYRDTQTSITDSSAVYRVSSDKSTNVTLIDLPGHESLRLQFLERFKAAARAIVFVVDSVAFQREVKDVAEFLYQVLVDSTVLKNAPALLIACNKQDVTMAKSAKLIQQQLEKELNTLRVTRSAAPTSLDGSAVGGPAQLGKKGKDFDFSQLPMKVEFVECSARGSKGEEGDADFEGLEKWLAKIA</sequence>
<evidence type="ECO:0000256" key="22">
    <source>
        <dbReference type="ARBA" id="ARBA00074387"/>
    </source>
</evidence>
<protein>
    <recommendedName>
        <fullName evidence="22">Ovotransferrin</fullName>
    </recommendedName>
    <alternativeName>
        <fullName evidence="5">Signal recognition particle receptor subunit beta</fullName>
    </alternativeName>
</protein>
<keyword evidence="14 24" id="KW-1133">Transmembrane helix</keyword>
<evidence type="ECO:0000256" key="5">
    <source>
        <dbReference type="ARBA" id="ARBA00020256"/>
    </source>
</evidence>
<dbReference type="GO" id="GO:0006826">
    <property type="term" value="P:iron ion transport"/>
    <property type="evidence" value="ECO:0007669"/>
    <property type="project" value="UniProtKB-KW"/>
</dbReference>
<dbReference type="SMART" id="SM00094">
    <property type="entry name" value="TR_FER"/>
    <property type="match status" value="2"/>
</dbReference>
<dbReference type="CDD" id="cd13617">
    <property type="entry name" value="PBP2_transferrin_C"/>
    <property type="match status" value="1"/>
</dbReference>
<keyword evidence="8" id="KW-0964">Secreted</keyword>
<dbReference type="PROSITE" id="PS00205">
    <property type="entry name" value="TRANSFERRIN_LIKE_1"/>
    <property type="match status" value="2"/>
</dbReference>
<dbReference type="InterPro" id="IPR027417">
    <property type="entry name" value="P-loop_NTPase"/>
</dbReference>
<dbReference type="GO" id="GO:0019731">
    <property type="term" value="P:antibacterial humoral response"/>
    <property type="evidence" value="ECO:0007669"/>
    <property type="project" value="TreeGrafter"/>
</dbReference>
<keyword evidence="16" id="KW-0406">Ion transport</keyword>
<dbReference type="Pfam" id="PF09439">
    <property type="entry name" value="SRPRB"/>
    <property type="match status" value="1"/>
</dbReference>
<dbReference type="GO" id="GO:0055037">
    <property type="term" value="C:recycling endosome"/>
    <property type="evidence" value="ECO:0007669"/>
    <property type="project" value="TreeGrafter"/>
</dbReference>
<dbReference type="GO" id="GO:0005615">
    <property type="term" value="C:extracellular space"/>
    <property type="evidence" value="ECO:0007669"/>
    <property type="project" value="TreeGrafter"/>
</dbReference>
<reference evidence="27" key="1">
    <citation type="submission" date="2018-09" db="EMBL/GenBank/DDBJ databases">
        <title>Common duck and Muscovy duck high density SNP chip.</title>
        <authorList>
            <person name="Vignal A."/>
            <person name="Thebault N."/>
            <person name="Warren W.C."/>
        </authorList>
    </citation>
    <scope>NUCLEOTIDE SEQUENCE [LARGE SCALE GENOMIC DNA]</scope>
</reference>
<keyword evidence="7" id="KW-0410">Iron transport</keyword>
<feature type="chain" id="PRO_5044679568" description="Ovotransferrin" evidence="25">
    <location>
        <begin position="20"/>
        <end position="1017"/>
    </location>
</feature>
<dbReference type="PROSITE" id="PS00206">
    <property type="entry name" value="TRANSFERRIN_LIKE_2"/>
    <property type="match status" value="2"/>
</dbReference>
<dbReference type="InterPro" id="IPR001156">
    <property type="entry name" value="Transferrin-like_dom"/>
</dbReference>
<proteinExistence type="inferred from homology"/>
<evidence type="ECO:0000256" key="2">
    <source>
        <dbReference type="ARBA" id="ARBA00004613"/>
    </source>
</evidence>
<evidence type="ECO:0000256" key="4">
    <source>
        <dbReference type="ARBA" id="ARBA00011245"/>
    </source>
</evidence>
<reference evidence="27" key="2">
    <citation type="submission" date="2025-05" db="UniProtKB">
        <authorList>
            <consortium name="Ensembl"/>
        </authorList>
    </citation>
    <scope>IDENTIFICATION</scope>
</reference>
<dbReference type="SUPFAM" id="SSF53850">
    <property type="entry name" value="Periplasmic binding protein-like II"/>
    <property type="match status" value="2"/>
</dbReference>
<keyword evidence="19" id="KW-1015">Disulfide bond</keyword>
<evidence type="ECO:0000256" key="18">
    <source>
        <dbReference type="ARBA" id="ARBA00023136"/>
    </source>
</evidence>
<keyword evidence="6" id="KW-0813">Transport</keyword>
<comment type="subcellular location">
    <subcellularLocation>
        <location evidence="1">Endoplasmic reticulum membrane</location>
        <topology evidence="1">Single-pass membrane protein</topology>
    </subcellularLocation>
    <subcellularLocation>
        <location evidence="2">Secreted</location>
    </subcellularLocation>
</comment>
<name>A0A8C3D3L1_CAIMO</name>
<evidence type="ECO:0000259" key="26">
    <source>
        <dbReference type="PROSITE" id="PS51408"/>
    </source>
</evidence>
<dbReference type="PANTHER" id="PTHR11485">
    <property type="entry name" value="TRANSFERRIN"/>
    <property type="match status" value="1"/>
</dbReference>
<evidence type="ECO:0000256" key="16">
    <source>
        <dbReference type="ARBA" id="ARBA00023065"/>
    </source>
</evidence>
<evidence type="ECO:0000256" key="25">
    <source>
        <dbReference type="SAM" id="SignalP"/>
    </source>
</evidence>
<comment type="subunit">
    <text evidence="4">Monomer.</text>
</comment>
<dbReference type="PROSITE" id="PS51417">
    <property type="entry name" value="ARF"/>
    <property type="match status" value="1"/>
</dbReference>
<dbReference type="Ensembl" id="ENSCMMT00000030042.1">
    <property type="protein sequence ID" value="ENSCMMP00000027525.1"/>
    <property type="gene ID" value="ENSCMMG00000016848.1"/>
</dbReference>
<evidence type="ECO:0000256" key="21">
    <source>
        <dbReference type="ARBA" id="ARBA00023180"/>
    </source>
</evidence>
<organism evidence="27 28">
    <name type="scientific">Cairina moschata</name>
    <name type="common">Muscovy duck</name>
    <dbReference type="NCBI Taxonomy" id="8855"/>
    <lineage>
        <taxon>Eukaryota</taxon>
        <taxon>Metazoa</taxon>
        <taxon>Chordata</taxon>
        <taxon>Craniata</taxon>
        <taxon>Vertebrata</taxon>
        <taxon>Euteleostomi</taxon>
        <taxon>Archelosauria</taxon>
        <taxon>Archosauria</taxon>
        <taxon>Dinosauria</taxon>
        <taxon>Saurischia</taxon>
        <taxon>Theropoda</taxon>
        <taxon>Coelurosauria</taxon>
        <taxon>Aves</taxon>
        <taxon>Neognathae</taxon>
        <taxon>Galloanserae</taxon>
        <taxon>Anseriformes</taxon>
        <taxon>Anatidae</taxon>
        <taxon>Anatinae</taxon>
        <taxon>Cairina</taxon>
    </lineage>
</organism>
<feature type="domain" description="Transferrin-like" evidence="26">
    <location>
        <begin position="364"/>
        <end position="690"/>
    </location>
</feature>
<keyword evidence="9 24" id="KW-0812">Transmembrane</keyword>
<dbReference type="Ensembl" id="ENSCMMT00000030047.1">
    <property type="protein sequence ID" value="ENSCMMP00000027530.1"/>
    <property type="gene ID" value="ENSCMMG00000016848.1"/>
</dbReference>
<keyword evidence="28" id="KW-1185">Reference proteome</keyword>
<dbReference type="Gene3D" id="3.40.190.10">
    <property type="entry name" value="Periplasmic binding protein-like II"/>
    <property type="match status" value="4"/>
</dbReference>
<dbReference type="PANTHER" id="PTHR11485:SF31">
    <property type="entry name" value="SEROTRANSFERRIN"/>
    <property type="match status" value="1"/>
</dbReference>
<feature type="signal peptide" evidence="25">
    <location>
        <begin position="1"/>
        <end position="19"/>
    </location>
</feature>
<evidence type="ECO:0000256" key="7">
    <source>
        <dbReference type="ARBA" id="ARBA00022496"/>
    </source>
</evidence>
<evidence type="ECO:0000256" key="23">
    <source>
        <dbReference type="SAM" id="MobiDB-lite"/>
    </source>
</evidence>
<evidence type="ECO:0000313" key="28">
    <source>
        <dbReference type="Proteomes" id="UP000694556"/>
    </source>
</evidence>
<dbReference type="PROSITE" id="PS51408">
    <property type="entry name" value="TRANSFERRIN_LIKE_4"/>
    <property type="match status" value="2"/>
</dbReference>
<dbReference type="AlphaFoldDB" id="A0A8C3D3L1"/>